<protein>
    <submittedName>
        <fullName evidence="7">Tryptophanase 1</fullName>
        <ecNumber evidence="7">4.1.99.1</ecNumber>
    </submittedName>
</protein>
<reference evidence="8" key="1">
    <citation type="submission" date="2017-09" db="EMBL/GenBank/DDBJ databases">
        <title>Metaegenomics of thermophilic ammonia-oxidizing enrichment culture.</title>
        <authorList>
            <person name="Kato S."/>
            <person name="Suzuki K."/>
        </authorList>
    </citation>
    <scope>NUCLEOTIDE SEQUENCE [LARGE SCALE GENOMIC DNA]</scope>
</reference>
<dbReference type="EC" id="4.1.99.1" evidence="7"/>
<proteinExistence type="inferred from homology"/>
<accession>A0A2H5Y4R1</accession>
<organism evidence="7 8">
    <name type="scientific">Candidatus Thermoflexus japonica</name>
    <dbReference type="NCBI Taxonomy" id="2035417"/>
    <lineage>
        <taxon>Bacteria</taxon>
        <taxon>Bacillati</taxon>
        <taxon>Chloroflexota</taxon>
        <taxon>Thermoflexia</taxon>
        <taxon>Thermoflexales</taxon>
        <taxon>Thermoflexaceae</taxon>
        <taxon>Thermoflexus</taxon>
    </lineage>
</organism>
<evidence type="ECO:0000259" key="6">
    <source>
        <dbReference type="Pfam" id="PF01212"/>
    </source>
</evidence>
<dbReference type="GO" id="GO:0009034">
    <property type="term" value="F:tryptophanase activity"/>
    <property type="evidence" value="ECO:0007669"/>
    <property type="project" value="UniProtKB-EC"/>
</dbReference>
<comment type="cofactor">
    <cofactor evidence="1 5">
        <name>pyridoxal 5'-phosphate</name>
        <dbReference type="ChEBI" id="CHEBI:597326"/>
    </cofactor>
</comment>
<comment type="caution">
    <text evidence="7">The sequence shown here is derived from an EMBL/GenBank/DDBJ whole genome shotgun (WGS) entry which is preliminary data.</text>
</comment>
<gene>
    <name evidence="7" type="primary">tnaA1</name>
    <name evidence="7" type="ORF">HRbin22_00670</name>
</gene>
<keyword evidence="4 7" id="KW-0456">Lyase</keyword>
<feature type="domain" description="Aromatic amino acid beta-eliminating lyase/threonine aldolase" evidence="6">
    <location>
        <begin position="47"/>
        <end position="423"/>
    </location>
</feature>
<evidence type="ECO:0000256" key="1">
    <source>
        <dbReference type="ARBA" id="ARBA00001933"/>
    </source>
</evidence>
<dbReference type="Pfam" id="PF01212">
    <property type="entry name" value="Beta_elim_lyase"/>
    <property type="match status" value="1"/>
</dbReference>
<dbReference type="PROSITE" id="PS00853">
    <property type="entry name" value="BETA_ELIM_LYASE"/>
    <property type="match status" value="1"/>
</dbReference>
<dbReference type="PIRSF" id="PIRSF001386">
    <property type="entry name" value="Trpase"/>
    <property type="match status" value="1"/>
</dbReference>
<dbReference type="Gene3D" id="3.40.640.10">
    <property type="entry name" value="Type I PLP-dependent aspartate aminotransferase-like (Major domain)"/>
    <property type="match status" value="1"/>
</dbReference>
<evidence type="ECO:0000256" key="5">
    <source>
        <dbReference type="PIRSR" id="PIRSR611166-50"/>
    </source>
</evidence>
<evidence type="ECO:0000256" key="4">
    <source>
        <dbReference type="ARBA" id="ARBA00023239"/>
    </source>
</evidence>
<evidence type="ECO:0000256" key="3">
    <source>
        <dbReference type="ARBA" id="ARBA00022898"/>
    </source>
</evidence>
<comment type="similarity">
    <text evidence="2">Belongs to the beta-eliminating lyase family.</text>
</comment>
<dbReference type="AlphaFoldDB" id="A0A2H5Y4R1"/>
<keyword evidence="3 5" id="KW-0663">Pyridoxal phosphate</keyword>
<dbReference type="PANTHER" id="PTHR32325">
    <property type="entry name" value="BETA-ELIMINATING LYASE-LIKE PROTEIN-RELATED"/>
    <property type="match status" value="1"/>
</dbReference>
<dbReference type="EMBL" id="BEHY01000009">
    <property type="protein sequence ID" value="GBD08430.1"/>
    <property type="molecule type" value="Genomic_DNA"/>
</dbReference>
<dbReference type="InterPro" id="IPR015424">
    <property type="entry name" value="PyrdxlP-dep_Trfase"/>
</dbReference>
<name>A0A2H5Y4R1_9CHLR</name>
<sequence>MPIHPPEPFRIKVVEPLRRLSREERRQRLQEAGYNLFRLRAEDVFIDLLTDSGTGAMSDRQWGAMMQGDESYAGARSFYRFQETVQEITGYPYVVPVHQGRAAEHIFFAVTVRPGQRVPSNNHFDTTRANLLARPADPVDLVIDEAYDPTLEHPFKGNMDPARLEAFFEQVGPENIPFVMLTLTNNTVGGQPVSMENVRTVAAIAHRYGKRLYLDAARYAENVYLIKLREPGYAGRPVREIARELFGYADGCLMSAKKDGLVNIGGFIALKDPELYEALCAQLVLREGFPTYGGLAGRDLEAIAVGLREALDEDYLAYRIAQVRYLAESLQQAGIPIVVPPGGHAVYLDAGRFLPHIPPSEYPGHALAVHLYLEGGIRGVEIGSVMLAQEDPQTGQMLHPRLELVRLAIPRRVYTQSHLDYVVEVCARVYAQRERIRGFRILRAPKLLRHFMAWFEPLGEL</sequence>
<dbReference type="InterPro" id="IPR015422">
    <property type="entry name" value="PyrdxlP-dep_Trfase_small"/>
</dbReference>
<dbReference type="InterPro" id="IPR001597">
    <property type="entry name" value="ArAA_b-elim_lyase/Thr_aldolase"/>
</dbReference>
<dbReference type="Proteomes" id="UP000236642">
    <property type="component" value="Unassembled WGS sequence"/>
</dbReference>
<dbReference type="InterPro" id="IPR011166">
    <property type="entry name" value="Beta-eliminating_lyase"/>
</dbReference>
<evidence type="ECO:0000313" key="8">
    <source>
        <dbReference type="Proteomes" id="UP000236642"/>
    </source>
</evidence>
<dbReference type="NCBIfam" id="NF009709">
    <property type="entry name" value="PRK13238.1"/>
    <property type="match status" value="1"/>
</dbReference>
<dbReference type="SUPFAM" id="SSF53383">
    <property type="entry name" value="PLP-dependent transferases"/>
    <property type="match status" value="1"/>
</dbReference>
<evidence type="ECO:0000313" key="7">
    <source>
        <dbReference type="EMBL" id="GBD08430.1"/>
    </source>
</evidence>
<dbReference type="InterPro" id="IPR018176">
    <property type="entry name" value="Tryptophanase_CS"/>
</dbReference>
<dbReference type="InterPro" id="IPR015421">
    <property type="entry name" value="PyrdxlP-dep_Trfase_major"/>
</dbReference>
<evidence type="ECO:0000256" key="2">
    <source>
        <dbReference type="ARBA" id="ARBA00009721"/>
    </source>
</evidence>
<dbReference type="Gene3D" id="3.90.1150.10">
    <property type="entry name" value="Aspartate Aminotransferase, domain 1"/>
    <property type="match status" value="1"/>
</dbReference>
<feature type="modified residue" description="N6-(pyridoxal phosphate)lysine" evidence="5">
    <location>
        <position position="258"/>
    </location>
</feature>
<dbReference type="PANTHER" id="PTHR32325:SF4">
    <property type="entry name" value="TRYPTOPHANASE"/>
    <property type="match status" value="1"/>
</dbReference>